<dbReference type="EMBL" id="JAMZEB010000001">
    <property type="protein sequence ID" value="MCP2353675.1"/>
    <property type="molecule type" value="Genomic_DNA"/>
</dbReference>
<evidence type="ECO:0000259" key="1">
    <source>
        <dbReference type="Pfam" id="PF08386"/>
    </source>
</evidence>
<sequence>MPPILIFNSESDPSTPIEGAKALRRLLPSSRLVTEMDAGKHGVVFGPLALNNPAANKIGAPSCQARCPLRMCRFPDTPSRCPRAKR</sequence>
<gene>
    <name evidence="2" type="ORF">HD597_000695</name>
</gene>
<proteinExistence type="predicted"/>
<dbReference type="SUPFAM" id="SSF53474">
    <property type="entry name" value="alpha/beta-Hydrolases"/>
    <property type="match status" value="1"/>
</dbReference>
<reference evidence="2" key="1">
    <citation type="submission" date="2022-06" db="EMBL/GenBank/DDBJ databases">
        <title>Sequencing the genomes of 1000 actinobacteria strains.</title>
        <authorList>
            <person name="Klenk H.-P."/>
        </authorList>
    </citation>
    <scope>NUCLEOTIDE SEQUENCE</scope>
    <source>
        <strain evidence="2">DSM 46694</strain>
    </source>
</reference>
<dbReference type="Proteomes" id="UP001139648">
    <property type="component" value="Unassembled WGS sequence"/>
</dbReference>
<accession>A0A9X2G9R0</accession>
<feature type="domain" description="Peptidase S33 tripeptidyl aminopeptidase-like C-terminal" evidence="1">
    <location>
        <begin position="2"/>
        <end position="44"/>
    </location>
</feature>
<organism evidence="2 3">
    <name type="scientific">Nonomuraea thailandensis</name>
    <dbReference type="NCBI Taxonomy" id="1188745"/>
    <lineage>
        <taxon>Bacteria</taxon>
        <taxon>Bacillati</taxon>
        <taxon>Actinomycetota</taxon>
        <taxon>Actinomycetes</taxon>
        <taxon>Streptosporangiales</taxon>
        <taxon>Streptosporangiaceae</taxon>
        <taxon>Nonomuraea</taxon>
    </lineage>
</organism>
<dbReference type="InterPro" id="IPR029058">
    <property type="entry name" value="AB_hydrolase_fold"/>
</dbReference>
<name>A0A9X2G9R0_9ACTN</name>
<evidence type="ECO:0000313" key="3">
    <source>
        <dbReference type="Proteomes" id="UP001139648"/>
    </source>
</evidence>
<comment type="caution">
    <text evidence="2">The sequence shown here is derived from an EMBL/GenBank/DDBJ whole genome shotgun (WGS) entry which is preliminary data.</text>
</comment>
<dbReference type="InterPro" id="IPR013595">
    <property type="entry name" value="Pept_S33_TAP-like_C"/>
</dbReference>
<protein>
    <recommendedName>
        <fullName evidence="1">Peptidase S33 tripeptidyl aminopeptidase-like C-terminal domain-containing protein</fullName>
    </recommendedName>
</protein>
<keyword evidence="3" id="KW-1185">Reference proteome</keyword>
<dbReference type="Pfam" id="PF08386">
    <property type="entry name" value="Abhydrolase_4"/>
    <property type="match status" value="1"/>
</dbReference>
<dbReference type="AlphaFoldDB" id="A0A9X2G9R0"/>
<dbReference type="RefSeq" id="WP_253740199.1">
    <property type="nucleotide sequence ID" value="NZ_BAABKA010000074.1"/>
</dbReference>
<evidence type="ECO:0000313" key="2">
    <source>
        <dbReference type="EMBL" id="MCP2353675.1"/>
    </source>
</evidence>